<evidence type="ECO:0000313" key="4">
    <source>
        <dbReference type="EMBL" id="MFC0352078.1"/>
    </source>
</evidence>
<name>A0ABV6IJT4_9BURK</name>
<comment type="caution">
    <text evidence="4">The sequence shown here is derived from an EMBL/GenBank/DDBJ whole genome shotgun (WGS) entry which is preliminary data.</text>
</comment>
<dbReference type="EMBL" id="JBHLXJ010000036">
    <property type="protein sequence ID" value="MFC0352078.1"/>
    <property type="molecule type" value="Genomic_DNA"/>
</dbReference>
<accession>A0ABV6IJT4</accession>
<dbReference type="InterPro" id="IPR025392">
    <property type="entry name" value="DUF4124"/>
</dbReference>
<organism evidence="4 5">
    <name type="scientific">Undibacterium danionis</name>
    <dbReference type="NCBI Taxonomy" id="1812100"/>
    <lineage>
        <taxon>Bacteria</taxon>
        <taxon>Pseudomonadati</taxon>
        <taxon>Pseudomonadota</taxon>
        <taxon>Betaproteobacteria</taxon>
        <taxon>Burkholderiales</taxon>
        <taxon>Oxalobacteraceae</taxon>
        <taxon>Undibacterium</taxon>
    </lineage>
</organism>
<evidence type="ECO:0000259" key="3">
    <source>
        <dbReference type="Pfam" id="PF13511"/>
    </source>
</evidence>
<feature type="signal peptide" evidence="2">
    <location>
        <begin position="1"/>
        <end position="24"/>
    </location>
</feature>
<feature type="domain" description="DUF4124" evidence="3">
    <location>
        <begin position="13"/>
        <end position="65"/>
    </location>
</feature>
<sequence length="171" mass="19201">MQKKAFFSTIIVSLALVCANTAFAQYIWLNDKGVKQYSDHPPPKSVPKDKIVKSPFGVARATDQANPSEKKDDMGKSEMDKIEKPVTLAKKNEESNKRRIAKEEAEKKAEIEQQNTEAKAKNCERAKSYKQSLDEGVLIMTRNKNGERTVLDETQRAKEAAEAKKILSDCP</sequence>
<dbReference type="Proteomes" id="UP001589844">
    <property type="component" value="Unassembled WGS sequence"/>
</dbReference>
<dbReference type="Pfam" id="PF13511">
    <property type="entry name" value="DUF4124"/>
    <property type="match status" value="1"/>
</dbReference>
<evidence type="ECO:0000313" key="5">
    <source>
        <dbReference type="Proteomes" id="UP001589844"/>
    </source>
</evidence>
<feature type="compositionally biased region" description="Basic and acidic residues" evidence="1">
    <location>
        <begin position="37"/>
        <end position="52"/>
    </location>
</feature>
<proteinExistence type="predicted"/>
<keyword evidence="5" id="KW-1185">Reference proteome</keyword>
<gene>
    <name evidence="4" type="ORF">ACFFJH_19830</name>
</gene>
<protein>
    <submittedName>
        <fullName evidence="4">DUF4124 domain-containing protein</fullName>
    </submittedName>
</protein>
<feature type="chain" id="PRO_5045258193" evidence="2">
    <location>
        <begin position="25"/>
        <end position="171"/>
    </location>
</feature>
<keyword evidence="2" id="KW-0732">Signal</keyword>
<evidence type="ECO:0000256" key="2">
    <source>
        <dbReference type="SAM" id="SignalP"/>
    </source>
</evidence>
<feature type="compositionally biased region" description="Basic and acidic residues" evidence="1">
    <location>
        <begin position="68"/>
        <end position="111"/>
    </location>
</feature>
<feature type="compositionally biased region" description="Basic and acidic residues" evidence="1">
    <location>
        <begin position="118"/>
        <end position="127"/>
    </location>
</feature>
<feature type="region of interest" description="Disordered" evidence="1">
    <location>
        <begin position="37"/>
        <end position="128"/>
    </location>
</feature>
<dbReference type="RefSeq" id="WP_390214847.1">
    <property type="nucleotide sequence ID" value="NZ_JBHLXJ010000036.1"/>
</dbReference>
<reference evidence="4 5" key="1">
    <citation type="submission" date="2024-09" db="EMBL/GenBank/DDBJ databases">
        <authorList>
            <person name="Sun Q."/>
            <person name="Mori K."/>
        </authorList>
    </citation>
    <scope>NUCLEOTIDE SEQUENCE [LARGE SCALE GENOMIC DNA]</scope>
    <source>
        <strain evidence="4 5">CCM 8677</strain>
    </source>
</reference>
<evidence type="ECO:0000256" key="1">
    <source>
        <dbReference type="SAM" id="MobiDB-lite"/>
    </source>
</evidence>